<evidence type="ECO:0000313" key="1">
    <source>
        <dbReference type="EMBL" id="MBL7626687.1"/>
    </source>
</evidence>
<dbReference type="AlphaFoldDB" id="A0A937UMB7"/>
<proteinExistence type="predicted"/>
<dbReference type="EMBL" id="JAEACQ010000146">
    <property type="protein sequence ID" value="MBL7626687.1"/>
    <property type="molecule type" value="Genomic_DNA"/>
</dbReference>
<gene>
    <name evidence="1" type="ORF">I7412_05795</name>
</gene>
<accession>A0A937UMB7</accession>
<keyword evidence="2" id="KW-1185">Reference proteome</keyword>
<dbReference type="PANTHER" id="PTHR43861">
    <property type="entry name" value="TRANS-ACONITATE 2-METHYLTRANSFERASE-RELATED"/>
    <property type="match status" value="1"/>
</dbReference>
<protein>
    <submittedName>
        <fullName evidence="1">Class I SAM-dependent methyltransferase</fullName>
    </submittedName>
</protein>
<reference evidence="1" key="1">
    <citation type="submission" date="2020-12" db="EMBL/GenBank/DDBJ databases">
        <title>Genomic characterization of non-nitrogen-fixing Frankia strains.</title>
        <authorList>
            <person name="Carlos-Shanley C."/>
            <person name="Guerra T."/>
            <person name="Hahn D."/>
        </authorList>
    </citation>
    <scope>NUCLEOTIDE SEQUENCE</scope>
    <source>
        <strain evidence="1">CN6</strain>
    </source>
</reference>
<dbReference type="SUPFAM" id="SSF53335">
    <property type="entry name" value="S-adenosyl-L-methionine-dependent methyltransferases"/>
    <property type="match status" value="1"/>
</dbReference>
<sequence>MSARRWLPAAVCAGVALNTARLRRRLAALPVAQPSDDRVHHTHVFLLADGVRLDDAQQRAASAHARRHGLDVLDLVPAELTADRLLDLARMVDTTTYQADRLAWGRGAFQALLIDRDVLTRAGLHPKDVNEVDLVAITETLKRYAPVTTGLAVLPGLRAAPRTGATRLAVQRAAYRWNPLGPLGPTLRDALLLAGSSAAPRWALAATALSAAQPAVVGAGRVRLAPADLVRAPLTRRRGAAELLADLTGRARSAPKDPAGTGGRLARWWVAPPRAFTPDDAEHAAEIRAGYRADLAGGVERFLEAERSSCPWCGGTRLRKVITGFDATQAKPGRFRYDRCADCRHVFQNPRLTLEGLDFYYRDFYDGLGGELAELIAGAGAGPYLARARAVPPTPNRWLDVGAGLGHFCLIARDTWPTTTFDGLDLGDGIHEAARRGWINTAHHGQFPDLAETFAGHYDVISMFHYLEHTRDPRTELDAAKTALTPGGHLLIEVPNPDSPAMRIYGPLSPGWMVPQHQHLLPADNLVAALTERGFTIENLEFGDTHMGGDGMYAWWALAQRLAPSPGLPWRDDPYPSLARAKRAATLAALGPLFPLLVAAEAASKPYLTRGTRANAYRILARVP</sequence>
<keyword evidence="1" id="KW-0808">Transferase</keyword>
<dbReference type="GO" id="GO:0008168">
    <property type="term" value="F:methyltransferase activity"/>
    <property type="evidence" value="ECO:0007669"/>
    <property type="project" value="UniProtKB-KW"/>
</dbReference>
<dbReference type="Proteomes" id="UP000604475">
    <property type="component" value="Unassembled WGS sequence"/>
</dbReference>
<comment type="caution">
    <text evidence="1">The sequence shown here is derived from an EMBL/GenBank/DDBJ whole genome shotgun (WGS) entry which is preliminary data.</text>
</comment>
<dbReference type="GO" id="GO:0032259">
    <property type="term" value="P:methylation"/>
    <property type="evidence" value="ECO:0007669"/>
    <property type="project" value="UniProtKB-KW"/>
</dbReference>
<dbReference type="Pfam" id="PF13489">
    <property type="entry name" value="Methyltransf_23"/>
    <property type="match status" value="1"/>
</dbReference>
<name>A0A937UMB7_9ACTN</name>
<dbReference type="InterPro" id="IPR029063">
    <property type="entry name" value="SAM-dependent_MTases_sf"/>
</dbReference>
<dbReference type="RefSeq" id="WP_203001952.1">
    <property type="nucleotide sequence ID" value="NZ_JADWYU010000107.1"/>
</dbReference>
<dbReference type="Gene3D" id="3.40.50.150">
    <property type="entry name" value="Vaccinia Virus protein VP39"/>
    <property type="match status" value="1"/>
</dbReference>
<organism evidence="1 2">
    <name type="scientific">Frankia nepalensis</name>
    <dbReference type="NCBI Taxonomy" id="1836974"/>
    <lineage>
        <taxon>Bacteria</taxon>
        <taxon>Bacillati</taxon>
        <taxon>Actinomycetota</taxon>
        <taxon>Actinomycetes</taxon>
        <taxon>Frankiales</taxon>
        <taxon>Frankiaceae</taxon>
        <taxon>Frankia</taxon>
    </lineage>
</organism>
<evidence type="ECO:0000313" key="2">
    <source>
        <dbReference type="Proteomes" id="UP000604475"/>
    </source>
</evidence>
<keyword evidence="1" id="KW-0489">Methyltransferase</keyword>